<evidence type="ECO:0000313" key="4">
    <source>
        <dbReference type="Proteomes" id="UP000237647"/>
    </source>
</evidence>
<evidence type="ECO:0000313" key="3">
    <source>
        <dbReference type="EMBL" id="PRY66562.1"/>
    </source>
</evidence>
<evidence type="ECO:0000256" key="1">
    <source>
        <dbReference type="SAM" id="MobiDB-lite"/>
    </source>
</evidence>
<feature type="compositionally biased region" description="Low complexity" evidence="1">
    <location>
        <begin position="73"/>
        <end position="85"/>
    </location>
</feature>
<feature type="region of interest" description="Disordered" evidence="1">
    <location>
        <begin position="24"/>
        <end position="114"/>
    </location>
</feature>
<feature type="compositionally biased region" description="Basic and acidic residues" evidence="1">
    <location>
        <begin position="46"/>
        <end position="72"/>
    </location>
</feature>
<name>A0A2T0V8P3_9GAMM</name>
<dbReference type="AlphaFoldDB" id="A0A2T0V8P3"/>
<accession>A0A2T0V8P3</accession>
<feature type="signal peptide" evidence="2">
    <location>
        <begin position="1"/>
        <end position="23"/>
    </location>
</feature>
<keyword evidence="4" id="KW-1185">Reference proteome</keyword>
<organism evidence="3 4">
    <name type="scientific">Vreelandella songnenensis</name>
    <dbReference type="NCBI Taxonomy" id="1176243"/>
    <lineage>
        <taxon>Bacteria</taxon>
        <taxon>Pseudomonadati</taxon>
        <taxon>Pseudomonadota</taxon>
        <taxon>Gammaproteobacteria</taxon>
        <taxon>Oceanospirillales</taxon>
        <taxon>Halomonadaceae</taxon>
        <taxon>Vreelandella</taxon>
    </lineage>
</organism>
<evidence type="ECO:0008006" key="5">
    <source>
        <dbReference type="Google" id="ProtNLM"/>
    </source>
</evidence>
<comment type="caution">
    <text evidence="3">The sequence shown here is derived from an EMBL/GenBank/DDBJ whole genome shotgun (WGS) entry which is preliminary data.</text>
</comment>
<gene>
    <name evidence="3" type="ORF">B0H98_101556</name>
</gene>
<reference evidence="3 4" key="1">
    <citation type="submission" date="2018-03" db="EMBL/GenBank/DDBJ databases">
        <title>Genomic Encyclopedia of Type Strains, Phase III (KMG-III): the genomes of soil and plant-associated and newly described type strains.</title>
        <authorList>
            <person name="Whitman W."/>
        </authorList>
    </citation>
    <scope>NUCLEOTIDE SEQUENCE [LARGE SCALE GENOMIC DNA]</scope>
    <source>
        <strain evidence="3 4">CGMCC 1.12152</strain>
    </source>
</reference>
<dbReference type="RefSeq" id="WP_106373522.1">
    <property type="nucleotide sequence ID" value="NZ_PVTK01000001.1"/>
</dbReference>
<protein>
    <recommendedName>
        <fullName evidence="5">Pentapeptide MXKDX repeat protein</fullName>
    </recommendedName>
</protein>
<keyword evidence="2" id="KW-0732">Signal</keyword>
<proteinExistence type="predicted"/>
<sequence>MKRMLLITFIGATCTGLSLGAFANSASHHDSQSAQQEDTTAGQLRSIDDSANSDHESGNNDSHDHQNDKNSRDTGSQGPQQGQDGSDLDMEDQSSMNRELQEEQRGAGNSNTRD</sequence>
<dbReference type="EMBL" id="PVTK01000001">
    <property type="protein sequence ID" value="PRY66562.1"/>
    <property type="molecule type" value="Genomic_DNA"/>
</dbReference>
<feature type="chain" id="PRO_5015709928" description="Pentapeptide MXKDX repeat protein" evidence="2">
    <location>
        <begin position="24"/>
        <end position="114"/>
    </location>
</feature>
<dbReference type="Proteomes" id="UP000237647">
    <property type="component" value="Unassembled WGS sequence"/>
</dbReference>
<evidence type="ECO:0000256" key="2">
    <source>
        <dbReference type="SAM" id="SignalP"/>
    </source>
</evidence>